<evidence type="ECO:0000313" key="4">
    <source>
        <dbReference type="WBParaSite" id="PSAMB.scaffold2951size20436.g19817.t1"/>
    </source>
</evidence>
<evidence type="ECO:0000256" key="1">
    <source>
        <dbReference type="ARBA" id="ARBA00010088"/>
    </source>
</evidence>
<dbReference type="GO" id="GO:0097176">
    <property type="term" value="P:epoxide metabolic process"/>
    <property type="evidence" value="ECO:0007669"/>
    <property type="project" value="TreeGrafter"/>
</dbReference>
<reference evidence="4" key="1">
    <citation type="submission" date="2022-11" db="UniProtKB">
        <authorList>
            <consortium name="WormBaseParasite"/>
        </authorList>
    </citation>
    <scope>IDENTIFICATION</scope>
</reference>
<accession>A0A914W360</accession>
<dbReference type="SUPFAM" id="SSF53474">
    <property type="entry name" value="alpha/beta-Hydrolases"/>
    <property type="match status" value="1"/>
</dbReference>
<dbReference type="GO" id="GO:0004301">
    <property type="term" value="F:epoxide hydrolase activity"/>
    <property type="evidence" value="ECO:0007669"/>
    <property type="project" value="TreeGrafter"/>
</dbReference>
<dbReference type="WBParaSite" id="PSAMB.scaffold2951size20436.g19817.t1">
    <property type="protein sequence ID" value="PSAMB.scaffold2951size20436.g19817.t1"/>
    <property type="gene ID" value="PSAMB.scaffold2951size20436.g19817"/>
</dbReference>
<dbReference type="Gene3D" id="3.40.50.1820">
    <property type="entry name" value="alpha/beta hydrolase"/>
    <property type="match status" value="1"/>
</dbReference>
<keyword evidence="3" id="KW-1185">Reference proteome</keyword>
<proteinExistence type="inferred from homology"/>
<dbReference type="AlphaFoldDB" id="A0A914W360"/>
<protein>
    <submittedName>
        <fullName evidence="4">Epoxide hydrolase 1</fullName>
    </submittedName>
</protein>
<keyword evidence="2" id="KW-0378">Hydrolase</keyword>
<dbReference type="Proteomes" id="UP000887566">
    <property type="component" value="Unplaced"/>
</dbReference>
<dbReference type="PANTHER" id="PTHR21661">
    <property type="entry name" value="EPOXIDE HYDROLASE 1-RELATED"/>
    <property type="match status" value="1"/>
</dbReference>
<sequence>MDFRNEVDGGLTKHFTLDDLLTNVMIYWITNSAGTSARFYKEGILDPANSQMAKASIHVPTGIACFPHEPLSSPRAFLEYKFKNITQFTRLSKGGHFAALQEPMLLARDLFAFVSQIERK</sequence>
<dbReference type="PANTHER" id="PTHR21661:SF35">
    <property type="entry name" value="EPOXIDE HYDROLASE"/>
    <property type="match status" value="1"/>
</dbReference>
<dbReference type="InterPro" id="IPR029058">
    <property type="entry name" value="AB_hydrolase_fold"/>
</dbReference>
<comment type="similarity">
    <text evidence="1">Belongs to the peptidase S33 family.</text>
</comment>
<name>A0A914W360_9BILA</name>
<organism evidence="3 4">
    <name type="scientific">Plectus sambesii</name>
    <dbReference type="NCBI Taxonomy" id="2011161"/>
    <lineage>
        <taxon>Eukaryota</taxon>
        <taxon>Metazoa</taxon>
        <taxon>Ecdysozoa</taxon>
        <taxon>Nematoda</taxon>
        <taxon>Chromadorea</taxon>
        <taxon>Plectida</taxon>
        <taxon>Plectina</taxon>
        <taxon>Plectoidea</taxon>
        <taxon>Plectidae</taxon>
        <taxon>Plectus</taxon>
    </lineage>
</organism>
<evidence type="ECO:0000256" key="2">
    <source>
        <dbReference type="ARBA" id="ARBA00022801"/>
    </source>
</evidence>
<evidence type="ECO:0000313" key="3">
    <source>
        <dbReference type="Proteomes" id="UP000887566"/>
    </source>
</evidence>